<dbReference type="Pfam" id="PF07081">
    <property type="entry name" value="DUF1349"/>
    <property type="match status" value="1"/>
</dbReference>
<evidence type="ECO:0008006" key="3">
    <source>
        <dbReference type="Google" id="ProtNLM"/>
    </source>
</evidence>
<dbReference type="Proteomes" id="UP001310022">
    <property type="component" value="Unassembled WGS sequence"/>
</dbReference>
<dbReference type="RefSeq" id="WP_338235961.1">
    <property type="nucleotide sequence ID" value="NZ_BQKE01000001.1"/>
</dbReference>
<protein>
    <recommendedName>
        <fullName evidence="3">DUF1349 domain-containing protein</fullName>
    </recommendedName>
</protein>
<dbReference type="EMBL" id="BQKE01000001">
    <property type="protein sequence ID" value="GJM60094.1"/>
    <property type="molecule type" value="Genomic_DNA"/>
</dbReference>
<dbReference type="InterPro" id="IPR009784">
    <property type="entry name" value="DUF1349"/>
</dbReference>
<organism evidence="1 2">
    <name type="scientific">Persicobacter diffluens</name>
    <dbReference type="NCBI Taxonomy" id="981"/>
    <lineage>
        <taxon>Bacteria</taxon>
        <taxon>Pseudomonadati</taxon>
        <taxon>Bacteroidota</taxon>
        <taxon>Cytophagia</taxon>
        <taxon>Cytophagales</taxon>
        <taxon>Persicobacteraceae</taxon>
        <taxon>Persicobacter</taxon>
    </lineage>
</organism>
<gene>
    <name evidence="1" type="ORF">PEDI_06460</name>
</gene>
<dbReference type="GO" id="GO:0004553">
    <property type="term" value="F:hydrolase activity, hydrolyzing O-glycosyl compounds"/>
    <property type="evidence" value="ECO:0007669"/>
    <property type="project" value="UniProtKB-ARBA"/>
</dbReference>
<dbReference type="PANTHER" id="PTHR35332:SF2">
    <property type="entry name" value="REGULATION OF ENOLASE PROTEIN 1"/>
    <property type="match status" value="1"/>
</dbReference>
<sequence>MQYLPIILSLLLLSPLESLAQKLTSMQWLNEPEAWEIEDGRLIMQVTGQSDYWNKSHYGFMVNDGPFLYTERGGEFEVTLKITGEYETRFDQMGLMFKIDENHWIKTGIEFVDGVYNFSTVHTIEKSSWSVVPLNEKPASIWIKATRKRDAIEIFYSMDGKKFTMSNTAYFPEYKDVKVGMMAASPDGNGFKAIFEAFKIKHLPDERRLEWLQQNAE</sequence>
<dbReference type="InterPro" id="IPR013320">
    <property type="entry name" value="ConA-like_dom_sf"/>
</dbReference>
<dbReference type="Gene3D" id="2.60.120.200">
    <property type="match status" value="1"/>
</dbReference>
<keyword evidence="2" id="KW-1185">Reference proteome</keyword>
<accession>A0AAN4VVK1</accession>
<comment type="caution">
    <text evidence="1">The sequence shown here is derived from an EMBL/GenBank/DDBJ whole genome shotgun (WGS) entry which is preliminary data.</text>
</comment>
<proteinExistence type="predicted"/>
<dbReference type="InterPro" id="IPR015987">
    <property type="entry name" value="UCP022704"/>
</dbReference>
<dbReference type="SUPFAM" id="SSF49899">
    <property type="entry name" value="Concanavalin A-like lectins/glucanases"/>
    <property type="match status" value="1"/>
</dbReference>
<reference evidence="1 2" key="1">
    <citation type="submission" date="2021-12" db="EMBL/GenBank/DDBJ databases">
        <title>Genome sequencing of bacteria with rrn-lacking chromosome and rrn-plasmid.</title>
        <authorList>
            <person name="Anda M."/>
            <person name="Iwasaki W."/>
        </authorList>
    </citation>
    <scope>NUCLEOTIDE SEQUENCE [LARGE SCALE GENOMIC DNA]</scope>
    <source>
        <strain evidence="1 2">NBRC 15940</strain>
    </source>
</reference>
<evidence type="ECO:0000313" key="2">
    <source>
        <dbReference type="Proteomes" id="UP001310022"/>
    </source>
</evidence>
<dbReference type="PIRSF" id="PIRSF022704">
    <property type="entry name" value="UCP022704"/>
    <property type="match status" value="1"/>
</dbReference>
<dbReference type="PANTHER" id="PTHR35332">
    <property type="entry name" value="REGULATION OF ENOLASE PROTEIN 1"/>
    <property type="match status" value="1"/>
</dbReference>
<dbReference type="AlphaFoldDB" id="A0AAN4VVK1"/>
<dbReference type="GO" id="GO:0005975">
    <property type="term" value="P:carbohydrate metabolic process"/>
    <property type="evidence" value="ECO:0007669"/>
    <property type="project" value="UniProtKB-ARBA"/>
</dbReference>
<name>A0AAN4VVK1_9BACT</name>
<evidence type="ECO:0000313" key="1">
    <source>
        <dbReference type="EMBL" id="GJM60094.1"/>
    </source>
</evidence>